<sequence>MRVRRTTSRKGLGRLTTALIAACAAGALATPLALAAQAEDAPTATAAGKQGDRLLPVPEVLRISSGPYAGFQFCGDPAGDPVAGTDTPTFAATLDSVAPPGAPEAGPGPRRKVSLEVETADGQQVIRKEMLSQSSHDVLYQPRSGVLDDGAYRWRVQVKEAGTKTPWTAWCSFTVQTG</sequence>
<organism evidence="2 3">
    <name type="scientific">Streptomyces griseomycini</name>
    <dbReference type="NCBI Taxonomy" id="66895"/>
    <lineage>
        <taxon>Bacteria</taxon>
        <taxon>Bacillati</taxon>
        <taxon>Actinomycetota</taxon>
        <taxon>Actinomycetes</taxon>
        <taxon>Kitasatosporales</taxon>
        <taxon>Streptomycetaceae</taxon>
        <taxon>Streptomyces</taxon>
    </lineage>
</organism>
<dbReference type="AlphaFoldDB" id="A0A7W7PTT0"/>
<dbReference type="Proteomes" id="UP000579523">
    <property type="component" value="Unassembled WGS sequence"/>
</dbReference>
<dbReference type="InterPro" id="IPR013783">
    <property type="entry name" value="Ig-like_fold"/>
</dbReference>
<comment type="caution">
    <text evidence="2">The sequence shown here is derived from an EMBL/GenBank/DDBJ whole genome shotgun (WGS) entry which is preliminary data.</text>
</comment>
<feature type="chain" id="PRO_5039070232" description="Secreted protein" evidence="1">
    <location>
        <begin position="36"/>
        <end position="178"/>
    </location>
</feature>
<accession>A0A7W7PTT0</accession>
<feature type="signal peptide" evidence="1">
    <location>
        <begin position="1"/>
        <end position="35"/>
    </location>
</feature>
<evidence type="ECO:0000256" key="1">
    <source>
        <dbReference type="SAM" id="SignalP"/>
    </source>
</evidence>
<evidence type="ECO:0000313" key="2">
    <source>
        <dbReference type="EMBL" id="MBB4901164.1"/>
    </source>
</evidence>
<gene>
    <name evidence="2" type="ORF">FHS37_005244</name>
</gene>
<protein>
    <recommendedName>
        <fullName evidence="4">Secreted protein</fullName>
    </recommendedName>
</protein>
<dbReference type="RefSeq" id="WP_184825406.1">
    <property type="nucleotide sequence ID" value="NZ_BMTI01000001.1"/>
</dbReference>
<keyword evidence="3" id="KW-1185">Reference proteome</keyword>
<keyword evidence="1" id="KW-0732">Signal</keyword>
<reference evidence="2 3" key="1">
    <citation type="submission" date="2020-08" db="EMBL/GenBank/DDBJ databases">
        <title>Genomic Encyclopedia of Type Strains, Phase III (KMG-III): the genomes of soil and plant-associated and newly described type strains.</title>
        <authorList>
            <person name="Whitman W."/>
        </authorList>
    </citation>
    <scope>NUCLEOTIDE SEQUENCE [LARGE SCALE GENOMIC DNA]</scope>
    <source>
        <strain evidence="2 3">CECT 3273</strain>
    </source>
</reference>
<dbReference type="GO" id="GO:0005975">
    <property type="term" value="P:carbohydrate metabolic process"/>
    <property type="evidence" value="ECO:0007669"/>
    <property type="project" value="UniProtKB-ARBA"/>
</dbReference>
<evidence type="ECO:0008006" key="4">
    <source>
        <dbReference type="Google" id="ProtNLM"/>
    </source>
</evidence>
<name>A0A7W7PTT0_9ACTN</name>
<dbReference type="InterPro" id="IPR006311">
    <property type="entry name" value="TAT_signal"/>
</dbReference>
<dbReference type="Gene3D" id="2.60.40.10">
    <property type="entry name" value="Immunoglobulins"/>
    <property type="match status" value="1"/>
</dbReference>
<dbReference type="PROSITE" id="PS51318">
    <property type="entry name" value="TAT"/>
    <property type="match status" value="1"/>
</dbReference>
<dbReference type="EMBL" id="JACHJI010000009">
    <property type="protein sequence ID" value="MBB4901164.1"/>
    <property type="molecule type" value="Genomic_DNA"/>
</dbReference>
<evidence type="ECO:0000313" key="3">
    <source>
        <dbReference type="Proteomes" id="UP000579523"/>
    </source>
</evidence>
<proteinExistence type="predicted"/>